<dbReference type="Proteomes" id="UP000276133">
    <property type="component" value="Unassembled WGS sequence"/>
</dbReference>
<dbReference type="EMBL" id="REGN01003807">
    <property type="protein sequence ID" value="RNA20666.1"/>
    <property type="molecule type" value="Genomic_DNA"/>
</dbReference>
<keyword evidence="2" id="KW-1185">Reference proteome</keyword>
<name>A0A3M7RAU3_BRAPC</name>
<organism evidence="1 2">
    <name type="scientific">Brachionus plicatilis</name>
    <name type="common">Marine rotifer</name>
    <name type="synonym">Brachionus muelleri</name>
    <dbReference type="NCBI Taxonomy" id="10195"/>
    <lineage>
        <taxon>Eukaryota</taxon>
        <taxon>Metazoa</taxon>
        <taxon>Spiralia</taxon>
        <taxon>Gnathifera</taxon>
        <taxon>Rotifera</taxon>
        <taxon>Eurotatoria</taxon>
        <taxon>Monogononta</taxon>
        <taxon>Pseudotrocha</taxon>
        <taxon>Ploima</taxon>
        <taxon>Brachionidae</taxon>
        <taxon>Brachionus</taxon>
    </lineage>
</organism>
<accession>A0A3M7RAU3</accession>
<reference evidence="1 2" key="1">
    <citation type="journal article" date="2018" name="Sci. Rep.">
        <title>Genomic signatures of local adaptation to the degree of environmental predictability in rotifers.</title>
        <authorList>
            <person name="Franch-Gras L."/>
            <person name="Hahn C."/>
            <person name="Garcia-Roger E.M."/>
            <person name="Carmona M.J."/>
            <person name="Serra M."/>
            <person name="Gomez A."/>
        </authorList>
    </citation>
    <scope>NUCLEOTIDE SEQUENCE [LARGE SCALE GENOMIC DNA]</scope>
    <source>
        <strain evidence="1">HYR1</strain>
    </source>
</reference>
<proteinExistence type="predicted"/>
<protein>
    <submittedName>
        <fullName evidence="1">Uncharacterized protein</fullName>
    </submittedName>
</protein>
<evidence type="ECO:0000313" key="2">
    <source>
        <dbReference type="Proteomes" id="UP000276133"/>
    </source>
</evidence>
<comment type="caution">
    <text evidence="1">The sequence shown here is derived from an EMBL/GenBank/DDBJ whole genome shotgun (WGS) entry which is preliminary data.</text>
</comment>
<gene>
    <name evidence="1" type="ORF">BpHYR1_027758</name>
</gene>
<dbReference type="AlphaFoldDB" id="A0A3M7RAU3"/>
<evidence type="ECO:0000313" key="1">
    <source>
        <dbReference type="EMBL" id="RNA20666.1"/>
    </source>
</evidence>
<sequence>MQRKKGLFDFKFCDKKLTKLGMGNSSEPDKFCSISNAEAIFLISIKEIQSLNIITHVTFGISEQNLFENGSENLCCSKKVQQRRIIVQFVFEFHYVIIYYNGGCYGPKIKNQSSILNFLERELYANKDGATKYVALCCKSGHSLPRTFLCIHKDDAMHTCLTFLVETFSYPSTAQIFANFATRLGHFYLPIFMTFQTLWDKKNFQGLSRCEFWSELRVNAFIIPIYGPFYKSRDRELCYFKKVSNSKFTFEKISKSQSRRFNELDSRAVSSGLIPLFSPLISKFFIKKVRVVLKLAFKLKKTKKKLDKNQLVILTTNENDHSMINREWPIKSFEGGLTFCENQETTPKKKRFYCVIREIEIVDELENEYGIKSLIRILNREKQKTTLPQEFSTVPGACLETCDFKITLDIIKEKWTHNTNDNILSKNLCWKAYKPFFLKKE</sequence>